<accession>A0A9D4TXQ7</accession>
<evidence type="ECO:0000256" key="2">
    <source>
        <dbReference type="SAM" id="SignalP"/>
    </source>
</evidence>
<keyword evidence="2" id="KW-0732">Signal</keyword>
<evidence type="ECO:0000256" key="1">
    <source>
        <dbReference type="SAM" id="MobiDB-lite"/>
    </source>
</evidence>
<feature type="region of interest" description="Disordered" evidence="1">
    <location>
        <begin position="36"/>
        <end position="73"/>
    </location>
</feature>
<sequence>MKVVLSITLLLLASGAHASGQRRLNGDSLDIGMSGLEGSSFDWGGGDGWEPPEVPEPPIEVPEPPTEPEPVKPEKHPWFHVPIKIPEIPEPPSLPEPTEIPECTDAVLDICCALPVTCDENGDYNTVCQFKLVPVAVPTAVPTAAPSGCADDTSCTSCADTCPVIETYILIDDLTWSDGKDFVCVCPEPEKPVTPIVIVKPAPAPIPMPIIKKPLSHFAKYTAGK</sequence>
<gene>
    <name evidence="3" type="ORF">D9Q98_000181</name>
</gene>
<proteinExistence type="predicted"/>
<protein>
    <submittedName>
        <fullName evidence="3">Uncharacterized protein</fullName>
    </submittedName>
</protein>
<feature type="compositionally biased region" description="Pro residues" evidence="1">
    <location>
        <begin position="52"/>
        <end position="68"/>
    </location>
</feature>
<comment type="caution">
    <text evidence="3">The sequence shown here is derived from an EMBL/GenBank/DDBJ whole genome shotgun (WGS) entry which is preliminary data.</text>
</comment>
<feature type="signal peptide" evidence="2">
    <location>
        <begin position="1"/>
        <end position="18"/>
    </location>
</feature>
<dbReference type="Proteomes" id="UP001055712">
    <property type="component" value="Unassembled WGS sequence"/>
</dbReference>
<organism evidence="3 4">
    <name type="scientific">Chlorella vulgaris</name>
    <name type="common">Green alga</name>
    <dbReference type="NCBI Taxonomy" id="3077"/>
    <lineage>
        <taxon>Eukaryota</taxon>
        <taxon>Viridiplantae</taxon>
        <taxon>Chlorophyta</taxon>
        <taxon>core chlorophytes</taxon>
        <taxon>Trebouxiophyceae</taxon>
        <taxon>Chlorellales</taxon>
        <taxon>Chlorellaceae</taxon>
        <taxon>Chlorella clade</taxon>
        <taxon>Chlorella</taxon>
    </lineage>
</organism>
<dbReference type="AlphaFoldDB" id="A0A9D4TXQ7"/>
<keyword evidence="4" id="KW-1185">Reference proteome</keyword>
<name>A0A9D4TXQ7_CHLVU</name>
<feature type="chain" id="PRO_5039128649" evidence="2">
    <location>
        <begin position="19"/>
        <end position="225"/>
    </location>
</feature>
<dbReference type="EMBL" id="SIDB01000001">
    <property type="protein sequence ID" value="KAI3437733.1"/>
    <property type="molecule type" value="Genomic_DNA"/>
</dbReference>
<evidence type="ECO:0000313" key="3">
    <source>
        <dbReference type="EMBL" id="KAI3437733.1"/>
    </source>
</evidence>
<reference evidence="3" key="1">
    <citation type="journal article" date="2019" name="Plant J.">
        <title>Chlorella vulgaris genome assembly and annotation reveals the molecular basis for metabolic acclimation to high light conditions.</title>
        <authorList>
            <person name="Cecchin M."/>
            <person name="Marcolungo L."/>
            <person name="Rossato M."/>
            <person name="Girolomoni L."/>
            <person name="Cosentino E."/>
            <person name="Cuine S."/>
            <person name="Li-Beisson Y."/>
            <person name="Delledonne M."/>
            <person name="Ballottari M."/>
        </authorList>
    </citation>
    <scope>NUCLEOTIDE SEQUENCE</scope>
    <source>
        <strain evidence="3">211/11P</strain>
    </source>
</reference>
<reference evidence="3" key="2">
    <citation type="submission" date="2020-11" db="EMBL/GenBank/DDBJ databases">
        <authorList>
            <person name="Cecchin M."/>
            <person name="Marcolungo L."/>
            <person name="Rossato M."/>
            <person name="Girolomoni L."/>
            <person name="Cosentino E."/>
            <person name="Cuine S."/>
            <person name="Li-Beisson Y."/>
            <person name="Delledonne M."/>
            <person name="Ballottari M."/>
        </authorList>
    </citation>
    <scope>NUCLEOTIDE SEQUENCE</scope>
    <source>
        <strain evidence="3">211/11P</strain>
        <tissue evidence="3">Whole cell</tissue>
    </source>
</reference>
<evidence type="ECO:0000313" key="4">
    <source>
        <dbReference type="Proteomes" id="UP001055712"/>
    </source>
</evidence>